<dbReference type="EMBL" id="JAFCLK010000021">
    <property type="protein sequence ID" value="MBR1138449.1"/>
    <property type="molecule type" value="Genomic_DNA"/>
</dbReference>
<dbReference type="InterPro" id="IPR017853">
    <property type="entry name" value="GH"/>
</dbReference>
<dbReference type="PANTHER" id="PTHR12631:SF10">
    <property type="entry name" value="BETA-XYLOSIDASE-LIKE PROTEIN-RELATED"/>
    <property type="match status" value="1"/>
</dbReference>
<evidence type="ECO:0000256" key="1">
    <source>
        <dbReference type="SAM" id="MobiDB-lite"/>
    </source>
</evidence>
<accession>A0ABS5GB01</accession>
<keyword evidence="3" id="KW-1185">Reference proteome</keyword>
<feature type="compositionally biased region" description="Basic and acidic residues" evidence="1">
    <location>
        <begin position="16"/>
        <end position="27"/>
    </location>
</feature>
<comment type="caution">
    <text evidence="2">The sequence shown here is derived from an EMBL/GenBank/DDBJ whole genome shotgun (WGS) entry which is preliminary data.</text>
</comment>
<dbReference type="Gene3D" id="3.20.20.80">
    <property type="entry name" value="Glycosidases"/>
    <property type="match status" value="1"/>
</dbReference>
<dbReference type="SUPFAM" id="SSF51445">
    <property type="entry name" value="(Trans)glycosidases"/>
    <property type="match status" value="1"/>
</dbReference>
<evidence type="ECO:0000313" key="3">
    <source>
        <dbReference type="Proteomes" id="UP001314635"/>
    </source>
</evidence>
<dbReference type="GO" id="GO:0016787">
    <property type="term" value="F:hydrolase activity"/>
    <property type="evidence" value="ECO:0007669"/>
    <property type="project" value="UniProtKB-KW"/>
</dbReference>
<feature type="region of interest" description="Disordered" evidence="1">
    <location>
        <begin position="1"/>
        <end position="31"/>
    </location>
</feature>
<keyword evidence="2" id="KW-0378">Hydrolase</keyword>
<evidence type="ECO:0000313" key="2">
    <source>
        <dbReference type="EMBL" id="MBR1138449.1"/>
    </source>
</evidence>
<name>A0ABS5GB01_9BRAD</name>
<dbReference type="InterPro" id="IPR051923">
    <property type="entry name" value="Glycosyl_Hydrolase_39"/>
</dbReference>
<dbReference type="Proteomes" id="UP001314635">
    <property type="component" value="Unassembled WGS sequence"/>
</dbReference>
<reference evidence="3" key="1">
    <citation type="journal article" date="2021" name="ISME J.">
        <title>Evolutionary origin and ecological implication of a unique nif island in free-living Bradyrhizobium lineages.</title>
        <authorList>
            <person name="Tao J."/>
        </authorList>
    </citation>
    <scope>NUCLEOTIDE SEQUENCE [LARGE SCALE GENOMIC DNA]</scope>
    <source>
        <strain evidence="3">SZCCT0094</strain>
    </source>
</reference>
<proteinExistence type="predicted"/>
<protein>
    <submittedName>
        <fullName evidence="2">Glycosyl hydrolase</fullName>
    </submittedName>
</protein>
<organism evidence="2 3">
    <name type="scientific">Bradyrhizobium denitrificans</name>
    <dbReference type="NCBI Taxonomy" id="2734912"/>
    <lineage>
        <taxon>Bacteria</taxon>
        <taxon>Pseudomonadati</taxon>
        <taxon>Pseudomonadota</taxon>
        <taxon>Alphaproteobacteria</taxon>
        <taxon>Hyphomicrobiales</taxon>
        <taxon>Nitrobacteraceae</taxon>
        <taxon>Bradyrhizobium</taxon>
    </lineage>
</organism>
<dbReference type="PANTHER" id="PTHR12631">
    <property type="entry name" value="ALPHA-L-IDURONIDASE"/>
    <property type="match status" value="1"/>
</dbReference>
<gene>
    <name evidence="2" type="ORF">JQ619_22015</name>
</gene>
<sequence>MERGMTNPFGLAPAADVDHQRRADRRPSSTGCGSLVRWAGGVVLCALLAGGLAERGAAQERSSAVADRRDDLSPWGVASGAEWFNAYPQFMPVLRRAGVGWLRGFYEWQIIQPVPGRWNFTLPDALVRIARANDVHLVGVLAYLAPWASADGGTRQFPIKDIRFWRDYVDGLVTRYHADIKYWEIWNEFNGSFAPGGTPAQYAELVREAAIAAKKIDPNAKIGMSVASFDVNFIDAAIKSGAAGHFDFVCVHPYEYLAELAAGGEPAFLSMTTSLRNMLKANHQSERLPLWITEIGSSAPTRPDQAADDTQAVLLTKAYLLSIAAGFERVFWFEARGPSYGKGTDYGLIREDMSPRPSLTSLKTLTDVLGQEPKAAGWLNLGDGIYGFLFDGAKGAVLAAWTAPRHDTRITFDSEVLITAPSGASTTVGAGTPVSISSKPVLLTGLSPRLIEMARKNRDAPYPWAASAAGNVAVARLGDDSQAGALSQIRQDTTVAEQGARRMNFARADKEGHYAYFRVDPAFLGLGAKQVEITAVVRRAKPGEIAGMSVDYESTRGYVGADYRTIPDGDQWTELSWRLSDANFAGAWGWNFRLNAIASPNELLIREVRVKKLD</sequence>